<proteinExistence type="predicted"/>
<dbReference type="SUPFAM" id="SSF55785">
    <property type="entry name" value="PYP-like sensor domain (PAS domain)"/>
    <property type="match status" value="1"/>
</dbReference>
<name>A0A0C2MTT4_THEKT</name>
<evidence type="ECO:0000313" key="3">
    <source>
        <dbReference type="Proteomes" id="UP000031668"/>
    </source>
</evidence>
<dbReference type="Gene3D" id="3.30.450.20">
    <property type="entry name" value="PAS domain"/>
    <property type="match status" value="1"/>
</dbReference>
<comment type="caution">
    <text evidence="2">The sequence shown here is derived from an EMBL/GenBank/DDBJ whole genome shotgun (WGS) entry which is preliminary data.</text>
</comment>
<gene>
    <name evidence="1" type="ORF">RF11_09361</name>
    <name evidence="2" type="ORF">RF11_15912</name>
</gene>
<organism evidence="2 3">
    <name type="scientific">Thelohanellus kitauei</name>
    <name type="common">Myxosporean</name>
    <dbReference type="NCBI Taxonomy" id="669202"/>
    <lineage>
        <taxon>Eukaryota</taxon>
        <taxon>Metazoa</taxon>
        <taxon>Cnidaria</taxon>
        <taxon>Myxozoa</taxon>
        <taxon>Myxosporea</taxon>
        <taxon>Bivalvulida</taxon>
        <taxon>Platysporina</taxon>
        <taxon>Myxobolidae</taxon>
        <taxon>Thelohanellus</taxon>
    </lineage>
</organism>
<evidence type="ECO:0008006" key="4">
    <source>
        <dbReference type="Google" id="ProtNLM"/>
    </source>
</evidence>
<reference evidence="2 3" key="1">
    <citation type="journal article" date="2014" name="Genome Biol. Evol.">
        <title>The genome of the myxosporean Thelohanellus kitauei shows adaptations to nutrient acquisition within its fish host.</title>
        <authorList>
            <person name="Yang Y."/>
            <person name="Xiong J."/>
            <person name="Zhou Z."/>
            <person name="Huo F."/>
            <person name="Miao W."/>
            <person name="Ran C."/>
            <person name="Liu Y."/>
            <person name="Zhang J."/>
            <person name="Feng J."/>
            <person name="Wang M."/>
            <person name="Wang M."/>
            <person name="Wang L."/>
            <person name="Yao B."/>
        </authorList>
    </citation>
    <scope>NUCLEOTIDE SEQUENCE [LARGE SCALE GENOMIC DNA]</scope>
    <source>
        <strain evidence="2">Wuqing</strain>
    </source>
</reference>
<dbReference type="AlphaFoldDB" id="A0A0C2MTT4"/>
<dbReference type="InterPro" id="IPR035965">
    <property type="entry name" value="PAS-like_dom_sf"/>
</dbReference>
<dbReference type="Proteomes" id="UP000031668">
    <property type="component" value="Unassembled WGS sequence"/>
</dbReference>
<dbReference type="EMBL" id="JWZT01005277">
    <property type="protein sequence ID" value="KII61701.1"/>
    <property type="molecule type" value="Genomic_DNA"/>
</dbReference>
<evidence type="ECO:0000313" key="1">
    <source>
        <dbReference type="EMBL" id="KII61701.1"/>
    </source>
</evidence>
<dbReference type="OrthoDB" id="6021714at2759"/>
<protein>
    <recommendedName>
        <fullName evidence="4">PAS domain-containing protein</fullName>
    </recommendedName>
</protein>
<dbReference type="CDD" id="cd00130">
    <property type="entry name" value="PAS"/>
    <property type="match status" value="1"/>
</dbReference>
<evidence type="ECO:0000313" key="2">
    <source>
        <dbReference type="EMBL" id="KII65092.1"/>
    </source>
</evidence>
<sequence>MAISKPSTFLLTITVSFKNILELSSISDNDQILANDPNEIYNLIKSFLLIMGCDGTILYVSDNFSNFTGILPVSPQIKQENIIGKSFFEFVYPADYKDLSQVITPIAAQTESKIFEKIRISTISESIKKSMTEIDFRRKSKL</sequence>
<dbReference type="EMBL" id="JWZT01004017">
    <property type="protein sequence ID" value="KII65092.1"/>
    <property type="molecule type" value="Genomic_DNA"/>
</dbReference>
<dbReference type="InterPro" id="IPR000014">
    <property type="entry name" value="PAS"/>
</dbReference>
<keyword evidence="3" id="KW-1185">Reference proteome</keyword>
<accession>A0A0C2MTT4</accession>